<proteinExistence type="predicted"/>
<evidence type="ECO:0000256" key="1">
    <source>
        <dbReference type="SAM" id="Phobius"/>
    </source>
</evidence>
<organism evidence="2 3">
    <name type="scientific">Ataeniobius toweri</name>
    <dbReference type="NCBI Taxonomy" id="208326"/>
    <lineage>
        <taxon>Eukaryota</taxon>
        <taxon>Metazoa</taxon>
        <taxon>Chordata</taxon>
        <taxon>Craniata</taxon>
        <taxon>Vertebrata</taxon>
        <taxon>Euteleostomi</taxon>
        <taxon>Actinopterygii</taxon>
        <taxon>Neopterygii</taxon>
        <taxon>Teleostei</taxon>
        <taxon>Neoteleostei</taxon>
        <taxon>Acanthomorphata</taxon>
        <taxon>Ovalentaria</taxon>
        <taxon>Atherinomorphae</taxon>
        <taxon>Cyprinodontiformes</taxon>
        <taxon>Goodeidae</taxon>
        <taxon>Ataeniobius</taxon>
    </lineage>
</organism>
<evidence type="ECO:0000313" key="2">
    <source>
        <dbReference type="EMBL" id="MED6243477.1"/>
    </source>
</evidence>
<keyword evidence="1" id="KW-0812">Transmembrane</keyword>
<reference evidence="2 3" key="1">
    <citation type="submission" date="2021-07" db="EMBL/GenBank/DDBJ databases">
        <authorList>
            <person name="Palmer J.M."/>
        </authorList>
    </citation>
    <scope>NUCLEOTIDE SEQUENCE [LARGE SCALE GENOMIC DNA]</scope>
    <source>
        <strain evidence="2 3">AT_MEX2019</strain>
        <tissue evidence="2">Muscle</tissue>
    </source>
</reference>
<dbReference type="Proteomes" id="UP001345963">
    <property type="component" value="Unassembled WGS sequence"/>
</dbReference>
<evidence type="ECO:0000313" key="3">
    <source>
        <dbReference type="Proteomes" id="UP001345963"/>
    </source>
</evidence>
<keyword evidence="1" id="KW-0472">Membrane</keyword>
<protein>
    <submittedName>
        <fullName evidence="2">Uncharacterized protein</fullName>
    </submittedName>
</protein>
<accession>A0ABU7AYX1</accession>
<dbReference type="EMBL" id="JAHUTI010033963">
    <property type="protein sequence ID" value="MED6243477.1"/>
    <property type="molecule type" value="Genomic_DNA"/>
</dbReference>
<keyword evidence="3" id="KW-1185">Reference proteome</keyword>
<feature type="transmembrane region" description="Helical" evidence="1">
    <location>
        <begin position="12"/>
        <end position="33"/>
    </location>
</feature>
<comment type="caution">
    <text evidence="2">The sequence shown here is derived from an EMBL/GenBank/DDBJ whole genome shotgun (WGS) entry which is preliminary data.</text>
</comment>
<gene>
    <name evidence="2" type="ORF">ATANTOWER_020909</name>
</gene>
<sequence length="90" mass="10072">MHGENSRHAPVFNLWILLMLLMLMILFGSEFVYNDLTVPISSSIQEAGVPRKTPGWKSNRGPSFCKATVLPTAPASSRRKFSLAQNYLYA</sequence>
<keyword evidence="1" id="KW-1133">Transmembrane helix</keyword>
<name>A0ABU7AYX1_9TELE</name>